<dbReference type="AlphaFoldDB" id="A0AAV4GUC2"/>
<dbReference type="InterPro" id="IPR006043">
    <property type="entry name" value="NCS2"/>
</dbReference>
<feature type="transmembrane region" description="Helical" evidence="7">
    <location>
        <begin position="464"/>
        <end position="486"/>
    </location>
</feature>
<feature type="transmembrane region" description="Helical" evidence="7">
    <location>
        <begin position="376"/>
        <end position="398"/>
    </location>
</feature>
<dbReference type="GO" id="GO:0022857">
    <property type="term" value="F:transmembrane transporter activity"/>
    <property type="evidence" value="ECO:0007669"/>
    <property type="project" value="InterPro"/>
</dbReference>
<dbReference type="Proteomes" id="UP000762676">
    <property type="component" value="Unassembled WGS sequence"/>
</dbReference>
<feature type="compositionally biased region" description="Polar residues" evidence="6">
    <location>
        <begin position="13"/>
        <end position="26"/>
    </location>
</feature>
<feature type="transmembrane region" description="Helical" evidence="7">
    <location>
        <begin position="135"/>
        <end position="155"/>
    </location>
</feature>
<feature type="transmembrane region" description="Helical" evidence="7">
    <location>
        <begin position="247"/>
        <end position="269"/>
    </location>
</feature>
<proteinExistence type="inferred from homology"/>
<feature type="transmembrane region" description="Helical" evidence="7">
    <location>
        <begin position="275"/>
        <end position="298"/>
    </location>
</feature>
<gene>
    <name evidence="8" type="ORF">ElyMa_004262500</name>
</gene>
<name>A0AAV4GUC2_9GAST</name>
<feature type="transmembrane region" description="Helical" evidence="7">
    <location>
        <begin position="213"/>
        <end position="235"/>
    </location>
</feature>
<accession>A0AAV4GUC2</accession>
<feature type="compositionally biased region" description="Basic and acidic residues" evidence="6">
    <location>
        <begin position="32"/>
        <end position="43"/>
    </location>
</feature>
<dbReference type="GO" id="GO:0016020">
    <property type="term" value="C:membrane"/>
    <property type="evidence" value="ECO:0007669"/>
    <property type="project" value="UniProtKB-SubCell"/>
</dbReference>
<keyword evidence="4 7" id="KW-1133">Transmembrane helix</keyword>
<keyword evidence="3 7" id="KW-0812">Transmembrane</keyword>
<sequence length="537" mass="57724">MSNAALELRRKSNGSVSTNKQDSYNELNPEGSDDKVSFGRDDSQMPDSEDECPHKAHHNLHLVKSLDGGPPVLEVEDDEELKPLHYRVSDVPPAHLLVMSAWQQALINISTPLSITLVVAEVVCSQKDEVVKQQLLNASMFMVGMSTFVMSTFGVRLPIFQGPAPGFLIPLLAMSNFPEWKCPNLVEGSGGAHNGTVLLAVIGNNTMKPARDIILTKIAALSGSLMAVGVMHFLIGATGLVGVLIRYIGPLTISPTITMVGLNLFPVVVKFIQPSMLVTCVTFGANVILALFLANNLTPIPFWTRARGFHVVWFPLHQMFSVLITILIGWAFSGVLTTVGFFTDDPTSNEFLARTDAKSSIISEAPFFDIPYPGKIAGFSFSAAAFFNFVVASLLSVFDSIGDYSACAKTSRVTPPPKFAFNRGIAVEGLATIMSGSLGTCHATVSYGGSIGAIGITGVASRRVFQLCGLIFVFTGVLGKVGAFFLTIPLPVLGASSLFMSGVFIGLAISYLEVRFPNVFLTRLSYKFCYTNHTTTA</sequence>
<keyword evidence="5 7" id="KW-0472">Membrane</keyword>
<organism evidence="8 9">
    <name type="scientific">Elysia marginata</name>
    <dbReference type="NCBI Taxonomy" id="1093978"/>
    <lineage>
        <taxon>Eukaryota</taxon>
        <taxon>Metazoa</taxon>
        <taxon>Spiralia</taxon>
        <taxon>Lophotrochozoa</taxon>
        <taxon>Mollusca</taxon>
        <taxon>Gastropoda</taxon>
        <taxon>Heterobranchia</taxon>
        <taxon>Euthyneura</taxon>
        <taxon>Panpulmonata</taxon>
        <taxon>Sacoglossa</taxon>
        <taxon>Placobranchoidea</taxon>
        <taxon>Plakobranchidae</taxon>
        <taxon>Elysia</taxon>
    </lineage>
</organism>
<evidence type="ECO:0000256" key="7">
    <source>
        <dbReference type="SAM" id="Phobius"/>
    </source>
</evidence>
<dbReference type="PANTHER" id="PTHR11119">
    <property type="entry name" value="XANTHINE-URACIL / VITAMIN C PERMEASE FAMILY MEMBER"/>
    <property type="match status" value="1"/>
</dbReference>
<reference evidence="8 9" key="1">
    <citation type="journal article" date="2021" name="Elife">
        <title>Chloroplast acquisition without the gene transfer in kleptoplastic sea slugs, Plakobranchus ocellatus.</title>
        <authorList>
            <person name="Maeda T."/>
            <person name="Takahashi S."/>
            <person name="Yoshida T."/>
            <person name="Shimamura S."/>
            <person name="Takaki Y."/>
            <person name="Nagai Y."/>
            <person name="Toyoda A."/>
            <person name="Suzuki Y."/>
            <person name="Arimoto A."/>
            <person name="Ishii H."/>
            <person name="Satoh N."/>
            <person name="Nishiyama T."/>
            <person name="Hasebe M."/>
            <person name="Maruyama T."/>
            <person name="Minagawa J."/>
            <person name="Obokata J."/>
            <person name="Shigenobu S."/>
        </authorList>
    </citation>
    <scope>NUCLEOTIDE SEQUENCE [LARGE SCALE GENOMIC DNA]</scope>
</reference>
<comment type="subcellular location">
    <subcellularLocation>
        <location evidence="1">Membrane</location>
        <topology evidence="1">Multi-pass membrane protein</topology>
    </subcellularLocation>
</comment>
<evidence type="ECO:0000256" key="3">
    <source>
        <dbReference type="ARBA" id="ARBA00022692"/>
    </source>
</evidence>
<comment type="similarity">
    <text evidence="2">Belongs to the nucleobase:cation symporter-2 (NCS2) (TC 2.A.40) family.</text>
</comment>
<feature type="transmembrane region" description="Helical" evidence="7">
    <location>
        <begin position="319"/>
        <end position="342"/>
    </location>
</feature>
<keyword evidence="9" id="KW-1185">Reference proteome</keyword>
<evidence type="ECO:0000313" key="8">
    <source>
        <dbReference type="EMBL" id="GFR88810.1"/>
    </source>
</evidence>
<evidence type="ECO:0000256" key="1">
    <source>
        <dbReference type="ARBA" id="ARBA00004141"/>
    </source>
</evidence>
<evidence type="ECO:0000256" key="4">
    <source>
        <dbReference type="ARBA" id="ARBA00022989"/>
    </source>
</evidence>
<dbReference type="Pfam" id="PF00860">
    <property type="entry name" value="Xan_ur_permease"/>
    <property type="match status" value="1"/>
</dbReference>
<evidence type="ECO:0000313" key="9">
    <source>
        <dbReference type="Proteomes" id="UP000762676"/>
    </source>
</evidence>
<dbReference type="EMBL" id="BMAT01008585">
    <property type="protein sequence ID" value="GFR88810.1"/>
    <property type="molecule type" value="Genomic_DNA"/>
</dbReference>
<feature type="transmembrane region" description="Helical" evidence="7">
    <location>
        <begin position="492"/>
        <end position="514"/>
    </location>
</feature>
<protein>
    <submittedName>
        <fullName evidence="8">Solute carrier family 23 member 2</fullName>
    </submittedName>
</protein>
<evidence type="ECO:0000256" key="2">
    <source>
        <dbReference type="ARBA" id="ARBA00008821"/>
    </source>
</evidence>
<comment type="caution">
    <text evidence="8">The sequence shown here is derived from an EMBL/GenBank/DDBJ whole genome shotgun (WGS) entry which is preliminary data.</text>
</comment>
<evidence type="ECO:0000256" key="5">
    <source>
        <dbReference type="ARBA" id="ARBA00023136"/>
    </source>
</evidence>
<feature type="region of interest" description="Disordered" evidence="6">
    <location>
        <begin position="1"/>
        <end position="54"/>
    </location>
</feature>
<evidence type="ECO:0000256" key="6">
    <source>
        <dbReference type="SAM" id="MobiDB-lite"/>
    </source>
</evidence>